<evidence type="ECO:0000313" key="2">
    <source>
        <dbReference type="EMBL" id="MFC5545819.1"/>
    </source>
</evidence>
<gene>
    <name evidence="2" type="ORF">ACFPQA_12195</name>
</gene>
<protein>
    <submittedName>
        <fullName evidence="2">Uncharacterized protein</fullName>
    </submittedName>
</protein>
<keyword evidence="1" id="KW-0812">Transmembrane</keyword>
<dbReference type="Proteomes" id="UP001596055">
    <property type="component" value="Unassembled WGS sequence"/>
</dbReference>
<accession>A0ABW0RM13</accession>
<name>A0ABW0RM13_9GAMM</name>
<comment type="caution">
    <text evidence="2">The sequence shown here is derived from an EMBL/GenBank/DDBJ whole genome shotgun (WGS) entry which is preliminary data.</text>
</comment>
<dbReference type="EMBL" id="JBHSNL010000004">
    <property type="protein sequence ID" value="MFC5545819.1"/>
    <property type="molecule type" value="Genomic_DNA"/>
</dbReference>
<keyword evidence="3" id="KW-1185">Reference proteome</keyword>
<feature type="transmembrane region" description="Helical" evidence="1">
    <location>
        <begin position="31"/>
        <end position="49"/>
    </location>
</feature>
<keyword evidence="1" id="KW-0472">Membrane</keyword>
<sequence>MNLKPADMALVVIILVPVLLVLSGFNLKMILTALGLFLLYILILFFEPIRFHLSRWLRDRTTQRSRRQPDER</sequence>
<organism evidence="2 3">
    <name type="scientific">Marinobacter koreensis</name>
    <dbReference type="NCBI Taxonomy" id="335974"/>
    <lineage>
        <taxon>Bacteria</taxon>
        <taxon>Pseudomonadati</taxon>
        <taxon>Pseudomonadota</taxon>
        <taxon>Gammaproteobacteria</taxon>
        <taxon>Pseudomonadales</taxon>
        <taxon>Marinobacteraceae</taxon>
        <taxon>Marinobacter</taxon>
    </lineage>
</organism>
<evidence type="ECO:0000256" key="1">
    <source>
        <dbReference type="SAM" id="Phobius"/>
    </source>
</evidence>
<evidence type="ECO:0000313" key="3">
    <source>
        <dbReference type="Proteomes" id="UP001596055"/>
    </source>
</evidence>
<proteinExistence type="predicted"/>
<keyword evidence="1" id="KW-1133">Transmembrane helix</keyword>
<feature type="transmembrane region" description="Helical" evidence="1">
    <location>
        <begin position="7"/>
        <end position="25"/>
    </location>
</feature>
<dbReference type="RefSeq" id="WP_248159840.1">
    <property type="nucleotide sequence ID" value="NZ_JAKZAJ010000005.1"/>
</dbReference>
<reference evidence="3" key="1">
    <citation type="journal article" date="2019" name="Int. J. Syst. Evol. Microbiol.">
        <title>The Global Catalogue of Microorganisms (GCM) 10K type strain sequencing project: providing services to taxonomists for standard genome sequencing and annotation.</title>
        <authorList>
            <consortium name="The Broad Institute Genomics Platform"/>
            <consortium name="The Broad Institute Genome Sequencing Center for Infectious Disease"/>
            <person name="Wu L."/>
            <person name="Ma J."/>
        </authorList>
    </citation>
    <scope>NUCLEOTIDE SEQUENCE [LARGE SCALE GENOMIC DNA]</scope>
    <source>
        <strain evidence="3">CGMCC 4.1799</strain>
    </source>
</reference>